<dbReference type="GO" id="GO:0006302">
    <property type="term" value="P:double-strand break repair"/>
    <property type="evidence" value="ECO:0007669"/>
    <property type="project" value="InterPro"/>
</dbReference>
<dbReference type="RefSeq" id="WP_058025153.1">
    <property type="nucleotide sequence ID" value="NZ_LNDJ01000081.1"/>
</dbReference>
<keyword evidence="3" id="KW-1185">Reference proteome</keyword>
<protein>
    <submittedName>
        <fullName evidence="2">Uncharacterized protein</fullName>
    </submittedName>
</protein>
<organism evidence="2 3">
    <name type="scientific">Psychrobacter piscatorii</name>
    <dbReference type="NCBI Taxonomy" id="554343"/>
    <lineage>
        <taxon>Bacteria</taxon>
        <taxon>Pseudomonadati</taxon>
        <taxon>Pseudomonadota</taxon>
        <taxon>Gammaproteobacteria</taxon>
        <taxon>Moraxellales</taxon>
        <taxon>Moraxellaceae</taxon>
        <taxon>Psychrobacter</taxon>
    </lineage>
</organism>
<dbReference type="PANTHER" id="PTHR32114">
    <property type="entry name" value="ABC TRANSPORTER ABCH.3"/>
    <property type="match status" value="1"/>
</dbReference>
<accession>A0A0T6DQX5</accession>
<evidence type="ECO:0000313" key="3">
    <source>
        <dbReference type="Proteomes" id="UP000051202"/>
    </source>
</evidence>
<dbReference type="SUPFAM" id="SSF52540">
    <property type="entry name" value="P-loop containing nucleoside triphosphate hydrolases"/>
    <property type="match status" value="1"/>
</dbReference>
<dbReference type="PANTHER" id="PTHR32114:SF2">
    <property type="entry name" value="ABC TRANSPORTER ABCH.3"/>
    <property type="match status" value="1"/>
</dbReference>
<feature type="coiled-coil region" evidence="1">
    <location>
        <begin position="478"/>
        <end position="548"/>
    </location>
</feature>
<feature type="coiled-coil region" evidence="1">
    <location>
        <begin position="940"/>
        <end position="995"/>
    </location>
</feature>
<dbReference type="STRING" id="554343.AS194_09970"/>
<dbReference type="EMBL" id="LNDJ01000081">
    <property type="protein sequence ID" value="KRU22088.1"/>
    <property type="molecule type" value="Genomic_DNA"/>
</dbReference>
<proteinExistence type="predicted"/>
<evidence type="ECO:0000313" key="2">
    <source>
        <dbReference type="EMBL" id="KRU22088.1"/>
    </source>
</evidence>
<dbReference type="Gene3D" id="3.40.50.300">
    <property type="entry name" value="P-loop containing nucleotide triphosphate hydrolases"/>
    <property type="match status" value="2"/>
</dbReference>
<dbReference type="InterPro" id="IPR027417">
    <property type="entry name" value="P-loop_NTPase"/>
</dbReference>
<comment type="caution">
    <text evidence="2">The sequence shown here is derived from an EMBL/GenBank/DDBJ whole genome shotgun (WGS) entry which is preliminary data.</text>
</comment>
<dbReference type="Pfam" id="PF13555">
    <property type="entry name" value="AAA_29"/>
    <property type="match status" value="1"/>
</dbReference>
<feature type="coiled-coil region" evidence="1">
    <location>
        <begin position="629"/>
        <end position="684"/>
    </location>
</feature>
<keyword evidence="1" id="KW-0175">Coiled coil</keyword>
<feature type="coiled-coil region" evidence="1">
    <location>
        <begin position="258"/>
        <end position="332"/>
    </location>
</feature>
<sequence>MRLIELRLKNLNSLKGEWHINFADSAFTDEGIFAITGQTGAGKTTILDAICLALYGETPRINSISKSSNEVMTRQTAECFAEVVIDLNGEQYRCRWGQRRAYNKADGNLQDATHEIAKINVDDSSKEDELLESTLKHTKNKIIELTRMDFQQFTRSILLAQGSFSAFLKAKADERADILEKITGTDIYATISTHVHNKKRTEEEILSKLQYGLDGLALLDTEEEGQLRADLQSYQSTQSTQQREIQDLVEKIKWLDSVTESKEKLNIYQNDLAQAQQAQQDFIPDARRLTAANKALEIDSQYGKLASDRNNLKRLQNEQQGINDTLPQTQNNLHQANVLLDTVKIRVQAADEALRSTLPNIREARRLDIDITQQTQGLKEAQQRENTLSDHTQRLRLEIDHHQQQAVQNKSQLADTERNLNSANDLNDIDGDIANFKSYCTSLKALLQDNADLNISKANQKHNTDQYQSHLRTLYPLQKDQAAKEKALQAQIEELQQKQAELIERQSLSEIHSEQEQIDGLDRQLEQIESKADKLNELRVQIKDIDTELPVIQDDLVVLADIITNKASTIQSTKDKRQDKQTQLYLLQKVATLESHIADLKDGHPCPLCGSLEHPYGANHPHLISDTEADQIQQQMIELDTTISDLENTLSVHRISQATKQQQLERQQNQKNLLQDQAQKLAADIKQSVSLVLKENYSPFIAAMIQPLQQLETHVDIIPVLKSTQHQLTERKASLKGTLSNYQRLGEKLATMREDISALAQQQHKLASDINGIETNIKITSVSIDNTDKHIHDNFSELTTLKNDIIQLLERYAAGTFQSNEIAQIRASKPTLHPLMESIDSQVILNEADYHTHITTLRQQHAALITIKNGLNNYKEHQQKLATELGGLEIQIDTKQTQLDKDQQELDSLVQLVIEKIKALEQLQTHRINVFADKDPDAEEQRLREALEQAKTDQSVAQRQLDSAEYTLKQLKDQREQITQQIKAAADTVQVLENQFQTALASSSFDTEAEFLAARLPMDERNALKQQQEHIDYALKQAQSLLKETEKALEDKQANPLTTDDKETLIQQQAQVQEKFNSCIESIGAISQRLKDNEDKKSTQQAQIDAINAQKEKLQVWQQLHKLIGSSDGKKYRTFAQGLTFDLMVNHANTQLQKMSDRYLLARDGNSPLELNVIDNYQGGEIRSTKNLSGGEGFIISLALALGLSQMASQNIRVDSLFLDEGFGTLDEESLDIALDTLTNLQQEGKLIGVISHVQALKDRILTQIKVEKLSGGFSRISGQGCHKVVSEKAS</sequence>
<gene>
    <name evidence="2" type="ORF">AS194_09970</name>
</gene>
<dbReference type="GO" id="GO:0016887">
    <property type="term" value="F:ATP hydrolysis activity"/>
    <property type="evidence" value="ECO:0007669"/>
    <property type="project" value="InterPro"/>
</dbReference>
<dbReference type="Proteomes" id="UP000051202">
    <property type="component" value="Unassembled WGS sequence"/>
</dbReference>
<dbReference type="Pfam" id="PF13558">
    <property type="entry name" value="SbcC_Walker_B"/>
    <property type="match status" value="1"/>
</dbReference>
<reference evidence="2 3" key="1">
    <citation type="submission" date="2015-11" db="EMBL/GenBank/DDBJ databases">
        <title>Permanent draft genome of Psychrobacter piscatorii LQ58.</title>
        <authorList>
            <person name="Zhou M."/>
            <person name="Dong B."/>
            <person name="Liu Q."/>
        </authorList>
    </citation>
    <scope>NUCLEOTIDE SEQUENCE [LARGE SCALE GENOMIC DNA]</scope>
    <source>
        <strain evidence="2 3">LQ58</strain>
    </source>
</reference>
<name>A0A0T6DQX5_9GAMM</name>
<evidence type="ECO:0000256" key="1">
    <source>
        <dbReference type="SAM" id="Coils"/>
    </source>
</evidence>